<dbReference type="InterPro" id="IPR021235">
    <property type="entry name" value="DUF2637"/>
</dbReference>
<evidence type="ECO:0000313" key="4">
    <source>
        <dbReference type="Proteomes" id="UP000001937"/>
    </source>
</evidence>
<gene>
    <name evidence="3" type="ordered locus">Francci3_3337</name>
</gene>
<keyword evidence="4" id="KW-1185">Reference proteome</keyword>
<feature type="transmembrane region" description="Helical" evidence="2">
    <location>
        <begin position="146"/>
        <end position="166"/>
    </location>
</feature>
<feature type="transmembrane region" description="Helical" evidence="2">
    <location>
        <begin position="216"/>
        <end position="234"/>
    </location>
</feature>
<feature type="compositionally biased region" description="Pro residues" evidence="1">
    <location>
        <begin position="275"/>
        <end position="306"/>
    </location>
</feature>
<feature type="region of interest" description="Disordered" evidence="1">
    <location>
        <begin position="1"/>
        <end position="138"/>
    </location>
</feature>
<reference evidence="3 4" key="1">
    <citation type="journal article" date="2007" name="Genome Res.">
        <title>Genome characteristics of facultatively symbiotic Frankia sp. strains reflect host range and host plant biogeography.</title>
        <authorList>
            <person name="Normand P."/>
            <person name="Lapierre P."/>
            <person name="Tisa L.S."/>
            <person name="Gogarten J.P."/>
            <person name="Alloisio N."/>
            <person name="Bagnarol E."/>
            <person name="Bassi C.A."/>
            <person name="Berry A.M."/>
            <person name="Bickhart D.M."/>
            <person name="Choisne N."/>
            <person name="Couloux A."/>
            <person name="Cournoyer B."/>
            <person name="Cruveiller S."/>
            <person name="Daubin V."/>
            <person name="Demange N."/>
            <person name="Francino M.P."/>
            <person name="Goltsman E."/>
            <person name="Huang Y."/>
            <person name="Kopp O.R."/>
            <person name="Labarre L."/>
            <person name="Lapidus A."/>
            <person name="Lavire C."/>
            <person name="Marechal J."/>
            <person name="Martinez M."/>
            <person name="Mastronunzio J.E."/>
            <person name="Mullin B.C."/>
            <person name="Niemann J."/>
            <person name="Pujic P."/>
            <person name="Rawnsley T."/>
            <person name="Rouy Z."/>
            <person name="Schenowitz C."/>
            <person name="Sellstedt A."/>
            <person name="Tavares F."/>
            <person name="Tomkins J.P."/>
            <person name="Vallenet D."/>
            <person name="Valverde C."/>
            <person name="Wall L.G."/>
            <person name="Wang Y."/>
            <person name="Medigue C."/>
            <person name="Benson D.R."/>
        </authorList>
    </citation>
    <scope>NUCLEOTIDE SEQUENCE [LARGE SCALE GENOMIC DNA]</scope>
    <source>
        <strain evidence="4">DSM 45818 / CECT 9043 / CcI3</strain>
    </source>
</reference>
<evidence type="ECO:0000256" key="1">
    <source>
        <dbReference type="SAM" id="MobiDB-lite"/>
    </source>
</evidence>
<keyword evidence="2" id="KW-0472">Membrane</keyword>
<feature type="compositionally biased region" description="Polar residues" evidence="1">
    <location>
        <begin position="319"/>
        <end position="329"/>
    </location>
</feature>
<feature type="region of interest" description="Disordered" evidence="1">
    <location>
        <begin position="271"/>
        <end position="335"/>
    </location>
</feature>
<dbReference type="HOGENOM" id="CLU_723110_0_0_11"/>
<evidence type="ECO:0008006" key="5">
    <source>
        <dbReference type="Google" id="ProtNLM"/>
    </source>
</evidence>
<evidence type="ECO:0000256" key="2">
    <source>
        <dbReference type="SAM" id="Phobius"/>
    </source>
</evidence>
<dbReference type="EMBL" id="CP000249">
    <property type="protein sequence ID" value="ABD12694.1"/>
    <property type="molecule type" value="Genomic_DNA"/>
</dbReference>
<protein>
    <recommendedName>
        <fullName evidence="5">DUF2637 domain-containing protein</fullName>
    </recommendedName>
</protein>
<proteinExistence type="predicted"/>
<accession>Q2J7P8</accession>
<feature type="transmembrane region" description="Helical" evidence="2">
    <location>
        <begin position="186"/>
        <end position="204"/>
    </location>
</feature>
<dbReference type="PRINTS" id="PR01217">
    <property type="entry name" value="PRICHEXTENSN"/>
</dbReference>
<feature type="compositionally biased region" description="Low complexity" evidence="1">
    <location>
        <begin position="63"/>
        <end position="74"/>
    </location>
</feature>
<dbReference type="STRING" id="106370.Francci3_3337"/>
<sequence length="382" mass="38785">MILTAEKPPTAPPPSTGTITPLAGPPAPRPAAPPPTSPTRGNSTGGDAGSGNAIDRSTASDGSPAATDDPTTTQPAPPPATPSPTQADDMNRADDTNRAALAPPTAPTRPPAAPSSPAANAPAGNPDRHDPTSAPSRRRRWRTGDLWIHIATVIAVLGVAGIAAVVSYRHMRAVAILHGENPANAAIIPLSVDGLIVAASMTMLADSRAHRHRSWLAYSLLTLASAASLAANVMHAEPTLAARVIAAWPSAALIGAYELLTAQIRGAVTTQTHPAAPPAPAAAPTSAPAPTPAAAPPAPGAPPSPEPTTIITPEKNGNDPGTKTASQPVTVRPGTKKARLQKLLEALPANDPRSVYALAKDLAPLIGLNEGTARRYIPHLRS</sequence>
<keyword evidence="2" id="KW-0812">Transmembrane</keyword>
<dbReference type="KEGG" id="fra:Francci3_3337"/>
<feature type="transmembrane region" description="Helical" evidence="2">
    <location>
        <begin position="240"/>
        <end position="260"/>
    </location>
</feature>
<name>Q2J7P8_FRACC</name>
<dbReference type="Pfam" id="PF10935">
    <property type="entry name" value="DUF2637"/>
    <property type="match status" value="1"/>
</dbReference>
<feature type="compositionally biased region" description="Pro residues" evidence="1">
    <location>
        <begin position="23"/>
        <end position="37"/>
    </location>
</feature>
<evidence type="ECO:0000313" key="3">
    <source>
        <dbReference type="EMBL" id="ABD12694.1"/>
    </source>
</evidence>
<organism evidence="3 4">
    <name type="scientific">Frankia casuarinae (strain DSM 45818 / CECT 9043 / HFP020203 / CcI3)</name>
    <dbReference type="NCBI Taxonomy" id="106370"/>
    <lineage>
        <taxon>Bacteria</taxon>
        <taxon>Bacillati</taxon>
        <taxon>Actinomycetota</taxon>
        <taxon>Actinomycetes</taxon>
        <taxon>Frankiales</taxon>
        <taxon>Frankiaceae</taxon>
        <taxon>Frankia</taxon>
    </lineage>
</organism>
<feature type="compositionally biased region" description="Pro residues" evidence="1">
    <location>
        <begin position="104"/>
        <end position="114"/>
    </location>
</feature>
<dbReference type="AlphaFoldDB" id="Q2J7P8"/>
<keyword evidence="2" id="KW-1133">Transmembrane helix</keyword>
<dbReference type="Proteomes" id="UP000001937">
    <property type="component" value="Chromosome"/>
</dbReference>